<dbReference type="PROSITE" id="PS00501">
    <property type="entry name" value="SPASE_I_1"/>
    <property type="match status" value="1"/>
</dbReference>
<evidence type="ECO:0000256" key="9">
    <source>
        <dbReference type="ARBA" id="ARBA00023128"/>
    </source>
</evidence>
<name>A0A1L0CPV9_9ASCO</name>
<dbReference type="InterPro" id="IPR000223">
    <property type="entry name" value="Pept_S26A_signal_pept_1"/>
</dbReference>
<dbReference type="GO" id="GO:0006627">
    <property type="term" value="P:protein processing involved in protein targeting to mitochondrion"/>
    <property type="evidence" value="ECO:0007669"/>
    <property type="project" value="EnsemblFungi"/>
</dbReference>
<keyword evidence="5" id="KW-0812">Transmembrane</keyword>
<evidence type="ECO:0000313" key="14">
    <source>
        <dbReference type="Proteomes" id="UP000183365"/>
    </source>
</evidence>
<dbReference type="Gene3D" id="2.10.109.10">
    <property type="entry name" value="Umud Fragment, subunit A"/>
    <property type="match status" value="1"/>
</dbReference>
<proteinExistence type="inferred from homology"/>
<dbReference type="OrthoDB" id="9996127at2759"/>
<keyword evidence="9" id="KW-0496">Mitochondrion</keyword>
<evidence type="ECO:0000256" key="4">
    <source>
        <dbReference type="ARBA" id="ARBA00022670"/>
    </source>
</evidence>
<evidence type="ECO:0000256" key="5">
    <source>
        <dbReference type="ARBA" id="ARBA00022692"/>
    </source>
</evidence>
<dbReference type="PANTHER" id="PTHR46041">
    <property type="entry name" value="MITOCHONDRIAL INNER MEMBRANE PROTEASE SUBUNIT 2"/>
    <property type="match status" value="1"/>
</dbReference>
<dbReference type="InterPro" id="IPR019756">
    <property type="entry name" value="Pept_S26A_signal_pept_1_Ser-AS"/>
</dbReference>
<evidence type="ECO:0000256" key="7">
    <source>
        <dbReference type="ARBA" id="ARBA00022801"/>
    </source>
</evidence>
<keyword evidence="4" id="KW-0645">Protease</keyword>
<evidence type="ECO:0000259" key="12">
    <source>
        <dbReference type="Pfam" id="PF10502"/>
    </source>
</evidence>
<dbReference type="EMBL" id="FQNF01000074">
    <property type="protein sequence ID" value="SGZ41013.1"/>
    <property type="molecule type" value="Genomic_DNA"/>
</dbReference>
<reference evidence="14" key="1">
    <citation type="submission" date="2016-11" db="EMBL/GenBank/DDBJ databases">
        <authorList>
            <person name="Guldener U."/>
        </authorList>
    </citation>
    <scope>NUCLEOTIDE SEQUENCE [LARGE SCALE GENOMIC DNA]</scope>
</reference>
<evidence type="ECO:0000256" key="3">
    <source>
        <dbReference type="ARBA" id="ARBA00013650"/>
    </source>
</evidence>
<dbReference type="SUPFAM" id="SSF51306">
    <property type="entry name" value="LexA/Signal peptidase"/>
    <property type="match status" value="1"/>
</dbReference>
<evidence type="ECO:0000256" key="10">
    <source>
        <dbReference type="ARBA" id="ARBA00023136"/>
    </source>
</evidence>
<evidence type="ECO:0000256" key="2">
    <source>
        <dbReference type="ARBA" id="ARBA00007066"/>
    </source>
</evidence>
<evidence type="ECO:0000256" key="6">
    <source>
        <dbReference type="ARBA" id="ARBA00022792"/>
    </source>
</evidence>
<dbReference type="InterPro" id="IPR036286">
    <property type="entry name" value="LexA/Signal_pep-like_sf"/>
</dbReference>
<keyword evidence="8" id="KW-1133">Transmembrane helix</keyword>
<dbReference type="PRINTS" id="PR00727">
    <property type="entry name" value="LEADERPTASE"/>
</dbReference>
<dbReference type="VEuPathDB" id="FungiDB:HGUI_03213"/>
<dbReference type="InterPro" id="IPR019758">
    <property type="entry name" value="Pept_S26A_signal_pept_1_CS"/>
</dbReference>
<evidence type="ECO:0000256" key="11">
    <source>
        <dbReference type="PIRSR" id="PIRSR600223-1"/>
    </source>
</evidence>
<gene>
    <name evidence="13" type="ORF">HGUI_03213</name>
</gene>
<dbReference type="PROSITE" id="PS00761">
    <property type="entry name" value="SPASE_I_3"/>
    <property type="match status" value="1"/>
</dbReference>
<comment type="similarity">
    <text evidence="2">Belongs to the peptidase S26 family. IMP2 subfamily.</text>
</comment>
<evidence type="ECO:0000256" key="1">
    <source>
        <dbReference type="ARBA" id="ARBA00004434"/>
    </source>
</evidence>
<dbReference type="Pfam" id="PF10502">
    <property type="entry name" value="Peptidase_S26"/>
    <property type="match status" value="2"/>
</dbReference>
<dbReference type="GO" id="GO:0006465">
    <property type="term" value="P:signal peptide processing"/>
    <property type="evidence" value="ECO:0007669"/>
    <property type="project" value="InterPro"/>
</dbReference>
<feature type="domain" description="Peptidase S26" evidence="12">
    <location>
        <begin position="9"/>
        <end position="83"/>
    </location>
</feature>
<comment type="subcellular location">
    <subcellularLocation>
        <location evidence="1">Mitochondrion inner membrane</location>
        <topology evidence="1">Single-pass membrane protein</topology>
    </subcellularLocation>
</comment>
<keyword evidence="7" id="KW-0378">Hydrolase</keyword>
<keyword evidence="6" id="KW-0999">Mitochondrion inner membrane</keyword>
<dbReference type="Proteomes" id="UP000183365">
    <property type="component" value="Unassembled WGS sequence"/>
</dbReference>
<feature type="active site" evidence="11">
    <location>
        <position position="35"/>
    </location>
</feature>
<accession>A0A1L0CPV9</accession>
<dbReference type="CDD" id="cd06530">
    <property type="entry name" value="S26_SPase_I"/>
    <property type="match status" value="1"/>
</dbReference>
<dbReference type="InterPro" id="IPR037730">
    <property type="entry name" value="IMP2"/>
</dbReference>
<dbReference type="AlphaFoldDB" id="A0A1L0CPV9"/>
<keyword evidence="14" id="KW-1185">Reference proteome</keyword>
<keyword evidence="10" id="KW-0472">Membrane</keyword>
<protein>
    <recommendedName>
        <fullName evidence="3">Mitochondrial inner membrane protease subunit 2</fullName>
    </recommendedName>
</protein>
<evidence type="ECO:0000256" key="8">
    <source>
        <dbReference type="ARBA" id="ARBA00022989"/>
    </source>
</evidence>
<dbReference type="GO" id="GO:0004252">
    <property type="term" value="F:serine-type endopeptidase activity"/>
    <property type="evidence" value="ECO:0007669"/>
    <property type="project" value="InterPro"/>
</dbReference>
<dbReference type="InterPro" id="IPR019533">
    <property type="entry name" value="Peptidase_S26"/>
</dbReference>
<feature type="active site" evidence="11">
    <location>
        <position position="81"/>
    </location>
</feature>
<organism evidence="13 14">
    <name type="scientific">Hanseniaspora guilliermondii</name>
    <dbReference type="NCBI Taxonomy" id="56406"/>
    <lineage>
        <taxon>Eukaryota</taxon>
        <taxon>Fungi</taxon>
        <taxon>Dikarya</taxon>
        <taxon>Ascomycota</taxon>
        <taxon>Saccharomycotina</taxon>
        <taxon>Saccharomycetes</taxon>
        <taxon>Saccharomycodales</taxon>
        <taxon>Saccharomycodaceae</taxon>
        <taxon>Hanseniaspora</taxon>
    </lineage>
</organism>
<dbReference type="GO" id="GO:0042720">
    <property type="term" value="C:mitochondrial inner membrane peptidase complex"/>
    <property type="evidence" value="ECO:0007669"/>
    <property type="project" value="EnsemblFungi"/>
</dbReference>
<evidence type="ECO:0000313" key="13">
    <source>
        <dbReference type="EMBL" id="SGZ41013.1"/>
    </source>
</evidence>
<feature type="domain" description="Peptidase S26" evidence="12">
    <location>
        <begin position="97"/>
        <end position="138"/>
    </location>
</feature>
<sequence>MSLRKRPSIAIVTALPILFFFTTNVMAVGIIEGESMAPTLHNKDRVLLIKTPFREIFFKRNLGPGDVVFFKSPQDNTVCCKRIKYEQHQTVDILAGKDIDEIHVVPKNHYFMVGDNLNNSIDSRKYGYVPNGLIVGYVNKTAGIIWPPNRWFHKI</sequence>
<dbReference type="PANTHER" id="PTHR46041:SF2">
    <property type="entry name" value="MITOCHONDRIAL INNER MEMBRANE PROTEASE SUBUNIT 2"/>
    <property type="match status" value="1"/>
</dbReference>